<dbReference type="InterPro" id="IPR005119">
    <property type="entry name" value="LysR_subst-bd"/>
</dbReference>
<accession>A0A9X3ZFG3</accession>
<keyword evidence="5" id="KW-0804">Transcription</keyword>
<reference evidence="7" key="1">
    <citation type="submission" date="2022-11" db="EMBL/GenBank/DDBJ databases">
        <title>Draft genome sequence of Hoeflea poritis E7-10 and Hoeflea prorocentri PM5-8, separated from scleractinian coral Porites lutea and marine dinoflagellate.</title>
        <authorList>
            <person name="Zhang G."/>
            <person name="Wei Q."/>
            <person name="Cai L."/>
        </authorList>
    </citation>
    <scope>NUCLEOTIDE SEQUENCE</scope>
    <source>
        <strain evidence="7">PM5-8</strain>
    </source>
</reference>
<evidence type="ECO:0000256" key="4">
    <source>
        <dbReference type="ARBA" id="ARBA00023159"/>
    </source>
</evidence>
<dbReference type="InterPro" id="IPR036390">
    <property type="entry name" value="WH_DNA-bd_sf"/>
</dbReference>
<dbReference type="Gene3D" id="3.40.190.290">
    <property type="match status" value="1"/>
</dbReference>
<dbReference type="EMBL" id="JAPJZI010000001">
    <property type="protein sequence ID" value="MDA5397447.1"/>
    <property type="molecule type" value="Genomic_DNA"/>
</dbReference>
<name>A0A9X3ZFG3_9HYPH</name>
<organism evidence="7 8">
    <name type="scientific">Hoeflea prorocentri</name>
    <dbReference type="NCBI Taxonomy" id="1922333"/>
    <lineage>
        <taxon>Bacteria</taxon>
        <taxon>Pseudomonadati</taxon>
        <taxon>Pseudomonadota</taxon>
        <taxon>Alphaproteobacteria</taxon>
        <taxon>Hyphomicrobiales</taxon>
        <taxon>Rhizobiaceae</taxon>
        <taxon>Hoeflea</taxon>
    </lineage>
</organism>
<keyword evidence="3" id="KW-0238">DNA-binding</keyword>
<dbReference type="PANTHER" id="PTHR30293">
    <property type="entry name" value="TRANSCRIPTIONAL REGULATORY PROTEIN NAC-RELATED"/>
    <property type="match status" value="1"/>
</dbReference>
<dbReference type="GO" id="GO:2000142">
    <property type="term" value="P:regulation of DNA-templated transcription initiation"/>
    <property type="evidence" value="ECO:0007669"/>
    <property type="project" value="TreeGrafter"/>
</dbReference>
<dbReference type="FunFam" id="1.10.10.10:FF:000001">
    <property type="entry name" value="LysR family transcriptional regulator"/>
    <property type="match status" value="1"/>
</dbReference>
<evidence type="ECO:0000313" key="7">
    <source>
        <dbReference type="EMBL" id="MDA5397447.1"/>
    </source>
</evidence>
<comment type="caution">
    <text evidence="7">The sequence shown here is derived from an EMBL/GenBank/DDBJ whole genome shotgun (WGS) entry which is preliminary data.</text>
</comment>
<proteinExistence type="inferred from homology"/>
<sequence length="312" mass="34677">MEIRQMRYFIEVAEQGSLASAASEIGIAQPSLSQQVKNLEERIGTELLIRSSRGVTLTEAGATFLEHAKKILSNVDVAMEDVRLAGTEPTGMVVFGFPSSVSMVLSVPLVETIRNDYPQIRFRAVDAMSGFIKDWVDDQSIDLAILYDTNNLRSSQSKLLLNEDMYFYSAKDNWPFDTPPGCPVPMEKLKTVELVLPSKSHGLRILIDRFCKSSGKTLNVVVEMDSLTQIKSLVSRGSASTILAPAAAYDFENQGELVSAPIVEPTIRRSVYLVRNPDKVLKRASREVQKLTVSVVKELVERDIWKGEFCAK</sequence>
<dbReference type="GO" id="GO:0003700">
    <property type="term" value="F:DNA-binding transcription factor activity"/>
    <property type="evidence" value="ECO:0007669"/>
    <property type="project" value="InterPro"/>
</dbReference>
<dbReference type="Gene3D" id="1.10.10.10">
    <property type="entry name" value="Winged helix-like DNA-binding domain superfamily/Winged helix DNA-binding domain"/>
    <property type="match status" value="1"/>
</dbReference>
<feature type="domain" description="HTH lysR-type" evidence="6">
    <location>
        <begin position="1"/>
        <end position="58"/>
    </location>
</feature>
<dbReference type="AlphaFoldDB" id="A0A9X3ZFG3"/>
<dbReference type="SUPFAM" id="SSF53850">
    <property type="entry name" value="Periplasmic binding protein-like II"/>
    <property type="match status" value="1"/>
</dbReference>
<dbReference type="SUPFAM" id="SSF46785">
    <property type="entry name" value="Winged helix' DNA-binding domain"/>
    <property type="match status" value="1"/>
</dbReference>
<gene>
    <name evidence="7" type="ORF">OQ273_02575</name>
</gene>
<keyword evidence="8" id="KW-1185">Reference proteome</keyword>
<protein>
    <submittedName>
        <fullName evidence="7">LysR family transcriptional regulator</fullName>
    </submittedName>
</protein>
<evidence type="ECO:0000256" key="1">
    <source>
        <dbReference type="ARBA" id="ARBA00009437"/>
    </source>
</evidence>
<evidence type="ECO:0000256" key="3">
    <source>
        <dbReference type="ARBA" id="ARBA00023125"/>
    </source>
</evidence>
<dbReference type="PRINTS" id="PR00039">
    <property type="entry name" value="HTHLYSR"/>
</dbReference>
<evidence type="ECO:0000259" key="6">
    <source>
        <dbReference type="PROSITE" id="PS50931"/>
    </source>
</evidence>
<keyword evidence="4" id="KW-0010">Activator</keyword>
<dbReference type="PROSITE" id="PS50931">
    <property type="entry name" value="HTH_LYSR"/>
    <property type="match status" value="1"/>
</dbReference>
<keyword evidence="2" id="KW-0805">Transcription regulation</keyword>
<dbReference type="Proteomes" id="UP001151234">
    <property type="component" value="Unassembled WGS sequence"/>
</dbReference>
<dbReference type="RefSeq" id="WP_267988909.1">
    <property type="nucleotide sequence ID" value="NZ_JAPJZI010000001.1"/>
</dbReference>
<dbReference type="InterPro" id="IPR000847">
    <property type="entry name" value="LysR_HTH_N"/>
</dbReference>
<dbReference type="GO" id="GO:0003677">
    <property type="term" value="F:DNA binding"/>
    <property type="evidence" value="ECO:0007669"/>
    <property type="project" value="UniProtKB-KW"/>
</dbReference>
<evidence type="ECO:0000256" key="2">
    <source>
        <dbReference type="ARBA" id="ARBA00023015"/>
    </source>
</evidence>
<dbReference type="Pfam" id="PF03466">
    <property type="entry name" value="LysR_substrate"/>
    <property type="match status" value="1"/>
</dbReference>
<evidence type="ECO:0000256" key="5">
    <source>
        <dbReference type="ARBA" id="ARBA00023163"/>
    </source>
</evidence>
<dbReference type="InterPro" id="IPR036388">
    <property type="entry name" value="WH-like_DNA-bd_sf"/>
</dbReference>
<evidence type="ECO:0000313" key="8">
    <source>
        <dbReference type="Proteomes" id="UP001151234"/>
    </source>
</evidence>
<comment type="similarity">
    <text evidence="1">Belongs to the LysR transcriptional regulatory family.</text>
</comment>
<dbReference type="Pfam" id="PF00126">
    <property type="entry name" value="HTH_1"/>
    <property type="match status" value="1"/>
</dbReference>
<dbReference type="PANTHER" id="PTHR30293:SF0">
    <property type="entry name" value="NITROGEN ASSIMILATION REGULATORY PROTEIN NAC"/>
    <property type="match status" value="1"/>
</dbReference>